<dbReference type="AlphaFoldDB" id="A0A818JHS7"/>
<dbReference type="Proteomes" id="UP000663889">
    <property type="component" value="Unassembled WGS sequence"/>
</dbReference>
<evidence type="ECO:0000313" key="9">
    <source>
        <dbReference type="EMBL" id="CAF0996811.1"/>
    </source>
</evidence>
<evidence type="ECO:0000313" key="8">
    <source>
        <dbReference type="EMBL" id="CAF0858655.1"/>
    </source>
</evidence>
<dbReference type="Pfam" id="PF00007">
    <property type="entry name" value="Cys_knot"/>
    <property type="match status" value="1"/>
</dbReference>
<evidence type="ECO:0000256" key="5">
    <source>
        <dbReference type="SAM" id="SignalP"/>
    </source>
</evidence>
<dbReference type="OrthoDB" id="9972776at2759"/>
<dbReference type="EMBL" id="CAJNOT010000125">
    <property type="protein sequence ID" value="CAF0852109.1"/>
    <property type="molecule type" value="Genomic_DNA"/>
</dbReference>
<dbReference type="EMBL" id="CAJNOU010000436">
    <property type="protein sequence ID" value="CAF0996811.1"/>
    <property type="molecule type" value="Genomic_DNA"/>
</dbReference>
<evidence type="ECO:0000313" key="11">
    <source>
        <dbReference type="EMBL" id="CAF1188051.1"/>
    </source>
</evidence>
<evidence type="ECO:0000256" key="4">
    <source>
        <dbReference type="PROSITE-ProRule" id="PRU00039"/>
    </source>
</evidence>
<evidence type="ECO:0000256" key="2">
    <source>
        <dbReference type="ARBA" id="ARBA00022525"/>
    </source>
</evidence>
<dbReference type="EMBL" id="CAJNOL010000752">
    <property type="protein sequence ID" value="CAF1188051.1"/>
    <property type="molecule type" value="Genomic_DNA"/>
</dbReference>
<keyword evidence="3" id="KW-1015">Disulfide bond</keyword>
<evidence type="ECO:0000313" key="7">
    <source>
        <dbReference type="EMBL" id="CAF0852109.1"/>
    </source>
</evidence>
<evidence type="ECO:0000313" key="14">
    <source>
        <dbReference type="EMBL" id="CAF3709572.1"/>
    </source>
</evidence>
<gene>
    <name evidence="14" type="ORF">FNK824_LOCUS9725</name>
    <name evidence="12" type="ORF">JBS370_LOCUS866</name>
    <name evidence="11" type="ORF">JXQ802_LOCUS23717</name>
    <name evidence="13" type="ORF">OTI717_LOCUS11129</name>
    <name evidence="8" type="ORF">PYM288_LOCUS7441</name>
    <name evidence="10" type="ORF">RFH988_LOCUS19841</name>
    <name evidence="9" type="ORF">SEV965_LOCUS10572</name>
    <name evidence="7" type="ORF">ZHD862_LOCUS4928</name>
</gene>
<dbReference type="EMBL" id="CAJOAX010001042">
    <property type="protein sequence ID" value="CAF3679575.1"/>
    <property type="molecule type" value="Genomic_DNA"/>
</dbReference>
<keyword evidence="5" id="KW-0732">Signal</keyword>
<evidence type="ECO:0000313" key="12">
    <source>
        <dbReference type="EMBL" id="CAF3541164.1"/>
    </source>
</evidence>
<protein>
    <recommendedName>
        <fullName evidence="6">CTCK domain-containing protein</fullName>
    </recommendedName>
</protein>
<comment type="caution">
    <text evidence="4">Lacks conserved residue(s) required for the propagation of feature annotation.</text>
</comment>
<dbReference type="InterPro" id="IPR029034">
    <property type="entry name" value="Cystine-knot_cytokine"/>
</dbReference>
<reference evidence="12" key="1">
    <citation type="submission" date="2021-02" db="EMBL/GenBank/DDBJ databases">
        <authorList>
            <person name="Nowell W R."/>
        </authorList>
    </citation>
    <scope>NUCLEOTIDE SEQUENCE</scope>
</reference>
<dbReference type="InterPro" id="IPR006208">
    <property type="entry name" value="Glyco_hormone_CN"/>
</dbReference>
<dbReference type="EMBL" id="CAJNOH010000090">
    <property type="protein sequence ID" value="CAF0858655.1"/>
    <property type="molecule type" value="Genomic_DNA"/>
</dbReference>
<dbReference type="Proteomes" id="UP000663882">
    <property type="component" value="Unassembled WGS sequence"/>
</dbReference>
<dbReference type="PROSITE" id="PS01225">
    <property type="entry name" value="CTCK_2"/>
    <property type="match status" value="1"/>
</dbReference>
<dbReference type="Proteomes" id="UP000663874">
    <property type="component" value="Unassembled WGS sequence"/>
</dbReference>
<dbReference type="Proteomes" id="UP000663864">
    <property type="component" value="Unassembled WGS sequence"/>
</dbReference>
<dbReference type="EMBL" id="CAJOBD010000025">
    <property type="protein sequence ID" value="CAF3541164.1"/>
    <property type="molecule type" value="Genomic_DNA"/>
</dbReference>
<dbReference type="SMART" id="SM00041">
    <property type="entry name" value="CT"/>
    <property type="match status" value="1"/>
</dbReference>
<feature type="domain" description="CTCK" evidence="6">
    <location>
        <begin position="28"/>
        <end position="124"/>
    </location>
</feature>
<dbReference type="GO" id="GO:0005576">
    <property type="term" value="C:extracellular region"/>
    <property type="evidence" value="ECO:0007669"/>
    <property type="project" value="UniProtKB-SubCell"/>
</dbReference>
<dbReference type="Proteomes" id="UP000663823">
    <property type="component" value="Unassembled WGS sequence"/>
</dbReference>
<evidence type="ECO:0000313" key="15">
    <source>
        <dbReference type="Proteomes" id="UP000663836"/>
    </source>
</evidence>
<name>A0A818JHS7_9BILA</name>
<dbReference type="Proteomes" id="UP000663870">
    <property type="component" value="Unassembled WGS sequence"/>
</dbReference>
<proteinExistence type="predicted"/>
<dbReference type="Proteomes" id="UP000663836">
    <property type="component" value="Unassembled WGS sequence"/>
</dbReference>
<dbReference type="EMBL" id="CAJNOO010001184">
    <property type="protein sequence ID" value="CAF1111104.1"/>
    <property type="molecule type" value="Genomic_DNA"/>
</dbReference>
<keyword evidence="16" id="KW-1185">Reference proteome</keyword>
<dbReference type="EMBL" id="CAJOBE010001040">
    <property type="protein sequence ID" value="CAF3709572.1"/>
    <property type="molecule type" value="Genomic_DNA"/>
</dbReference>
<comment type="subcellular location">
    <subcellularLocation>
        <location evidence="1">Secreted</location>
    </subcellularLocation>
</comment>
<evidence type="ECO:0000256" key="3">
    <source>
        <dbReference type="ARBA" id="ARBA00023157"/>
    </source>
</evidence>
<evidence type="ECO:0000313" key="13">
    <source>
        <dbReference type="EMBL" id="CAF3679575.1"/>
    </source>
</evidence>
<comment type="caution">
    <text evidence="12">The sequence shown here is derived from an EMBL/GenBank/DDBJ whole genome shotgun (WGS) entry which is preliminary data.</text>
</comment>
<evidence type="ECO:0000313" key="10">
    <source>
        <dbReference type="EMBL" id="CAF1111104.1"/>
    </source>
</evidence>
<evidence type="ECO:0000313" key="16">
    <source>
        <dbReference type="Proteomes" id="UP000663870"/>
    </source>
</evidence>
<accession>A0A818JHS7</accession>
<sequence length="125" mass="14813">MSGILIFLFLLVYTSSLTKSKTPTIHHCQVESYTETINLQNCLNTPLTIETTRCRGQCYSEDFLVYDWQYAPTHYRHKHHRQCCSPKHTKPHEIQIICENKNPRTIQYRIVTQCECKLCNDRCME</sequence>
<feature type="chain" id="PRO_5035615249" description="CTCK domain-containing protein" evidence="5">
    <location>
        <begin position="21"/>
        <end position="125"/>
    </location>
</feature>
<organism evidence="12 15">
    <name type="scientific">Rotaria sordida</name>
    <dbReference type="NCBI Taxonomy" id="392033"/>
    <lineage>
        <taxon>Eukaryota</taxon>
        <taxon>Metazoa</taxon>
        <taxon>Spiralia</taxon>
        <taxon>Gnathifera</taxon>
        <taxon>Rotifera</taxon>
        <taxon>Eurotatoria</taxon>
        <taxon>Bdelloidea</taxon>
        <taxon>Philodinida</taxon>
        <taxon>Philodinidae</taxon>
        <taxon>Rotaria</taxon>
    </lineage>
</organism>
<feature type="signal peptide" evidence="5">
    <location>
        <begin position="1"/>
        <end position="20"/>
    </location>
</feature>
<keyword evidence="2" id="KW-0964">Secreted</keyword>
<dbReference type="InterPro" id="IPR006207">
    <property type="entry name" value="Cys_knot_C"/>
</dbReference>
<dbReference type="Gene3D" id="2.10.90.10">
    <property type="entry name" value="Cystine-knot cytokines"/>
    <property type="match status" value="1"/>
</dbReference>
<evidence type="ECO:0000256" key="1">
    <source>
        <dbReference type="ARBA" id="ARBA00004613"/>
    </source>
</evidence>
<dbReference type="SUPFAM" id="SSF57501">
    <property type="entry name" value="Cystine-knot cytokines"/>
    <property type="match status" value="1"/>
</dbReference>
<evidence type="ECO:0000259" key="6">
    <source>
        <dbReference type="PROSITE" id="PS01225"/>
    </source>
</evidence>
<dbReference type="Proteomes" id="UP000663854">
    <property type="component" value="Unassembled WGS sequence"/>
</dbReference>